<dbReference type="SUPFAM" id="SSF55909">
    <property type="entry name" value="Pentein"/>
    <property type="match status" value="1"/>
</dbReference>
<reference evidence="2 4" key="2">
    <citation type="submission" date="2018-11" db="EMBL/GenBank/DDBJ databases">
        <authorList>
            <consortium name="Pathogen Informatics"/>
        </authorList>
    </citation>
    <scope>NUCLEOTIDE SEQUENCE [LARGE SCALE GENOMIC DNA]</scope>
</reference>
<dbReference type="WBParaSite" id="DME_0000090901-mRNA-1">
    <property type="protein sequence ID" value="DME_0000090901-mRNA-1"/>
    <property type="gene ID" value="DME_0000090901"/>
</dbReference>
<evidence type="ECO:0000313" key="4">
    <source>
        <dbReference type="Proteomes" id="UP000274756"/>
    </source>
</evidence>
<name>A0A0N4U2J9_DRAME</name>
<dbReference type="GO" id="GO:0004668">
    <property type="term" value="F:protein-arginine deiminase activity"/>
    <property type="evidence" value="ECO:0007669"/>
    <property type="project" value="InterPro"/>
</dbReference>
<evidence type="ECO:0000313" key="3">
    <source>
        <dbReference type="Proteomes" id="UP000038040"/>
    </source>
</evidence>
<dbReference type="Gene3D" id="3.75.10.10">
    <property type="entry name" value="L-arginine/glycine Amidinotransferase, Chain A"/>
    <property type="match status" value="1"/>
</dbReference>
<dbReference type="Proteomes" id="UP000274756">
    <property type="component" value="Unassembled WGS sequence"/>
</dbReference>
<evidence type="ECO:0000313" key="5">
    <source>
        <dbReference type="WBParaSite" id="DME_0000090901-mRNA-1"/>
    </source>
</evidence>
<gene>
    <name evidence="2" type="ORF">DME_LOCUS5269</name>
</gene>
<dbReference type="OrthoDB" id="544103at2759"/>
<dbReference type="EMBL" id="UYYG01001152">
    <property type="protein sequence ID" value="VDN55296.1"/>
    <property type="molecule type" value="Genomic_DNA"/>
</dbReference>
<evidence type="ECO:0000313" key="2">
    <source>
        <dbReference type="EMBL" id="VDN55296.1"/>
    </source>
</evidence>
<dbReference type="PANTHER" id="PTHR31377:SF0">
    <property type="entry name" value="AGMATINE DEIMINASE-RELATED"/>
    <property type="match status" value="1"/>
</dbReference>
<dbReference type="GO" id="GO:0009446">
    <property type="term" value="P:putrescine biosynthetic process"/>
    <property type="evidence" value="ECO:0007669"/>
    <property type="project" value="InterPro"/>
</dbReference>
<dbReference type="AlphaFoldDB" id="A0A0N4U2J9"/>
<sequence>MFDTLISFQMELARTIHQHDNVVILADKHTMPYFDGRSRSMKTRLPLDALIQTSIYDINIRDFAPFGVRQLIKFSYRPSGMDEIAARQIDESIRRFIDEYRLRIDKREYELILSAANVVDNGINKAIIDEKVLVENRGRLPDWAIMIKLFNAFRKVVVISNPLNTTNLRLDDVMSFVDDQILVIPTLDKETRANLDAELYKKFRDEVMLVDLPAHLNNDRKGNCGMYTAILATEKYVYVPVFGNDPGNWKRGHSTMMDKMVIHMLEVNTRKTVVPVNIPRAICERGISLRSLAWTLRGNAADHIIQVARNTLAKLFA</sequence>
<protein>
    <submittedName>
        <fullName evidence="5">ULP_PROTEASE domain-containing protein</fullName>
    </submittedName>
</protein>
<organism evidence="3 5">
    <name type="scientific">Dracunculus medinensis</name>
    <name type="common">Guinea worm</name>
    <dbReference type="NCBI Taxonomy" id="318479"/>
    <lineage>
        <taxon>Eukaryota</taxon>
        <taxon>Metazoa</taxon>
        <taxon>Ecdysozoa</taxon>
        <taxon>Nematoda</taxon>
        <taxon>Chromadorea</taxon>
        <taxon>Rhabditida</taxon>
        <taxon>Spirurina</taxon>
        <taxon>Dracunculoidea</taxon>
        <taxon>Dracunculidae</taxon>
        <taxon>Dracunculus</taxon>
    </lineage>
</organism>
<dbReference type="Proteomes" id="UP000038040">
    <property type="component" value="Unplaced"/>
</dbReference>
<proteinExistence type="predicted"/>
<evidence type="ECO:0000256" key="1">
    <source>
        <dbReference type="ARBA" id="ARBA00022801"/>
    </source>
</evidence>
<accession>A0A0N4U2J9</accession>
<keyword evidence="1" id="KW-0378">Hydrolase</keyword>
<dbReference type="PANTHER" id="PTHR31377">
    <property type="entry name" value="AGMATINE DEIMINASE-RELATED"/>
    <property type="match status" value="1"/>
</dbReference>
<reference evidence="5" key="1">
    <citation type="submission" date="2017-02" db="UniProtKB">
        <authorList>
            <consortium name="WormBaseParasite"/>
        </authorList>
    </citation>
    <scope>IDENTIFICATION</scope>
</reference>
<dbReference type="GO" id="GO:0047632">
    <property type="term" value="F:agmatine deiminase activity"/>
    <property type="evidence" value="ECO:0007669"/>
    <property type="project" value="TreeGrafter"/>
</dbReference>
<dbReference type="InterPro" id="IPR007466">
    <property type="entry name" value="Peptidyl-Arg-deiminase_porph"/>
</dbReference>
<keyword evidence="4" id="KW-1185">Reference proteome</keyword>
<dbReference type="Pfam" id="PF04371">
    <property type="entry name" value="PAD_porph"/>
    <property type="match status" value="1"/>
</dbReference>